<dbReference type="GO" id="GO:0032259">
    <property type="term" value="P:methylation"/>
    <property type="evidence" value="ECO:0007669"/>
    <property type="project" value="UniProtKB-KW"/>
</dbReference>
<organism evidence="2 3">
    <name type="scientific">Alysiella crassa</name>
    <dbReference type="NCBI Taxonomy" id="153491"/>
    <lineage>
        <taxon>Bacteria</taxon>
        <taxon>Pseudomonadati</taxon>
        <taxon>Pseudomonadota</taxon>
        <taxon>Betaproteobacteria</taxon>
        <taxon>Neisseriales</taxon>
        <taxon>Neisseriaceae</taxon>
        <taxon>Alysiella</taxon>
    </lineage>
</organism>
<dbReference type="STRING" id="1120980.GCA_000745955_01849"/>
<gene>
    <name evidence="2" type="ORF">NCTC10283_02503</name>
</gene>
<dbReference type="GO" id="GO:0008757">
    <property type="term" value="F:S-adenosylmethionine-dependent methyltransferase activity"/>
    <property type="evidence" value="ECO:0007669"/>
    <property type="project" value="InterPro"/>
</dbReference>
<dbReference type="Pfam" id="PF08241">
    <property type="entry name" value="Methyltransf_11"/>
    <property type="match status" value="1"/>
</dbReference>
<name>A0A376BVJ7_9NEIS</name>
<dbReference type="RefSeq" id="WP_034294080.1">
    <property type="nucleotide sequence ID" value="NZ_CP091519.2"/>
</dbReference>
<dbReference type="Proteomes" id="UP000254209">
    <property type="component" value="Unassembled WGS sequence"/>
</dbReference>
<protein>
    <submittedName>
        <fullName evidence="2">Methyltransferase domain</fullName>
    </submittedName>
</protein>
<evidence type="ECO:0000313" key="3">
    <source>
        <dbReference type="Proteomes" id="UP000254209"/>
    </source>
</evidence>
<evidence type="ECO:0000313" key="2">
    <source>
        <dbReference type="EMBL" id="SSY80939.1"/>
    </source>
</evidence>
<keyword evidence="2" id="KW-0808">Transferase</keyword>
<keyword evidence="3" id="KW-1185">Reference proteome</keyword>
<proteinExistence type="predicted"/>
<dbReference type="InterPro" id="IPR013216">
    <property type="entry name" value="Methyltransf_11"/>
</dbReference>
<dbReference type="Gene3D" id="3.40.50.150">
    <property type="entry name" value="Vaccinia Virus protein VP39"/>
    <property type="match status" value="1"/>
</dbReference>
<dbReference type="InterPro" id="IPR029063">
    <property type="entry name" value="SAM-dependent_MTases_sf"/>
</dbReference>
<accession>A0A376BVJ7</accession>
<evidence type="ECO:0000259" key="1">
    <source>
        <dbReference type="Pfam" id="PF08241"/>
    </source>
</evidence>
<dbReference type="OrthoDB" id="6191410at2"/>
<keyword evidence="2" id="KW-0489">Methyltransferase</keyword>
<feature type="domain" description="Methyltransferase type 11" evidence="1">
    <location>
        <begin position="68"/>
        <end position="116"/>
    </location>
</feature>
<dbReference type="AlphaFoldDB" id="A0A376BVJ7"/>
<sequence length="231" mass="26367">MVYQDLNNWLNDTPLGRYLKNQEFDFIQLNLNNEQPKTVLRVGLNVGDFRLPEKCACWWQNHVLPADVLAEHQRTPWQMQTFDCVVAAHTLDCVDAPELWLAEMWRIVKPNGRLILTGFNRHSWWRLGALDISGCLSLAESKKLMESMGWQIERGRFMNYLPPINSQMVVDKLGFLELVGNRWLPHGAAVYGLVLRKDVVGVHPLGEAEWGELDEAAVLALAKQAYSGSLK</sequence>
<reference evidence="2 3" key="1">
    <citation type="submission" date="2018-06" db="EMBL/GenBank/DDBJ databases">
        <authorList>
            <consortium name="Pathogen Informatics"/>
            <person name="Doyle S."/>
        </authorList>
    </citation>
    <scope>NUCLEOTIDE SEQUENCE [LARGE SCALE GENOMIC DNA]</scope>
    <source>
        <strain evidence="2 3">NCTC10283</strain>
    </source>
</reference>
<dbReference type="SUPFAM" id="SSF53335">
    <property type="entry name" value="S-adenosyl-L-methionine-dependent methyltransferases"/>
    <property type="match status" value="1"/>
</dbReference>
<dbReference type="EMBL" id="UFSO01000003">
    <property type="protein sequence ID" value="SSY80939.1"/>
    <property type="molecule type" value="Genomic_DNA"/>
</dbReference>